<keyword evidence="2" id="KW-1185">Reference proteome</keyword>
<evidence type="ECO:0000313" key="2">
    <source>
        <dbReference type="Proteomes" id="UP001328733"/>
    </source>
</evidence>
<dbReference type="EMBL" id="JBAFSM010000104">
    <property type="protein sequence ID" value="MEG3440416.1"/>
    <property type="molecule type" value="Genomic_DNA"/>
</dbReference>
<proteinExistence type="predicted"/>
<dbReference type="PANTHER" id="PTHR20974">
    <property type="entry name" value="UPF0585 PROTEIN CG18661"/>
    <property type="match status" value="1"/>
</dbReference>
<protein>
    <submittedName>
        <fullName evidence="1">DUF938 domain-containing protein</fullName>
    </submittedName>
</protein>
<evidence type="ECO:0000313" key="1">
    <source>
        <dbReference type="EMBL" id="MEG3440416.1"/>
    </source>
</evidence>
<dbReference type="InterPro" id="IPR010342">
    <property type="entry name" value="DUF938"/>
</dbReference>
<dbReference type="Proteomes" id="UP001328733">
    <property type="component" value="Unassembled WGS sequence"/>
</dbReference>
<dbReference type="SUPFAM" id="SSF53335">
    <property type="entry name" value="S-adenosyl-L-methionine-dependent methyltransferases"/>
    <property type="match status" value="1"/>
</dbReference>
<accession>A0AAW9R0G2</accession>
<sequence length="204" mass="22749">MSDLRQYAPATQRNRQPILEVLARVLPEKGNILEISSGTGEHAVFFAERLSPRLWIPSDCNSIALDSIRAWREYLRLDNPLPPLTIDVHEPVWAVEREKRPISSIVNINMIHIAPWSAGLALLSGASRVLPTDGVLYLYGPYKRSGKHTAPSNEAFDLSLRSANPEWGVRDLEAVSAAADERGFSLIEVVSMPANNLSIIFRKR</sequence>
<dbReference type="PANTHER" id="PTHR20974:SF0">
    <property type="entry name" value="UPF0585 PROTEIN CG18661"/>
    <property type="match status" value="1"/>
</dbReference>
<reference evidence="1 2" key="1">
    <citation type="submission" date="2024-01" db="EMBL/GenBank/DDBJ databases">
        <title>Genomic insights into the taxonomy and metabolism of the cyanobacterium Pannus brasiliensis CCIBt3594.</title>
        <authorList>
            <person name="Machado M."/>
            <person name="Botero N.B."/>
            <person name="Andreote A.P.D."/>
            <person name="Feitosa A.M.T."/>
            <person name="Popin R."/>
            <person name="Sivonen K."/>
            <person name="Fiore M.F."/>
        </authorList>
    </citation>
    <scope>NUCLEOTIDE SEQUENCE [LARGE SCALE GENOMIC DNA]</scope>
    <source>
        <strain evidence="1 2">CCIBt3594</strain>
    </source>
</reference>
<name>A0AAW9R0G2_9CHRO</name>
<dbReference type="AlphaFoldDB" id="A0AAW9R0G2"/>
<comment type="caution">
    <text evidence="1">The sequence shown here is derived from an EMBL/GenBank/DDBJ whole genome shotgun (WGS) entry which is preliminary data.</text>
</comment>
<dbReference type="Gene3D" id="3.40.50.150">
    <property type="entry name" value="Vaccinia Virus protein VP39"/>
    <property type="match status" value="1"/>
</dbReference>
<organism evidence="1 2">
    <name type="scientific">Pannus brasiliensis CCIBt3594</name>
    <dbReference type="NCBI Taxonomy" id="1427578"/>
    <lineage>
        <taxon>Bacteria</taxon>
        <taxon>Bacillati</taxon>
        <taxon>Cyanobacteriota</taxon>
        <taxon>Cyanophyceae</taxon>
        <taxon>Oscillatoriophycideae</taxon>
        <taxon>Chroococcales</taxon>
        <taxon>Microcystaceae</taxon>
        <taxon>Pannus</taxon>
    </lineage>
</organism>
<dbReference type="RefSeq" id="WP_332867887.1">
    <property type="nucleotide sequence ID" value="NZ_JBAFSM010000104.1"/>
</dbReference>
<dbReference type="InterPro" id="IPR029063">
    <property type="entry name" value="SAM-dependent_MTases_sf"/>
</dbReference>
<dbReference type="Pfam" id="PF06080">
    <property type="entry name" value="DUF938"/>
    <property type="match status" value="1"/>
</dbReference>
<gene>
    <name evidence="1" type="ORF">V0288_25055</name>
</gene>